<reference evidence="3" key="1">
    <citation type="journal article" date="2022" name="G3 (Bethesda)">
        <title>High quality genome of the basidiomycete yeast Dioszegia hungarica PDD-24b-2 isolated from cloud water.</title>
        <authorList>
            <person name="Jarrige D."/>
            <person name="Haridas S."/>
            <person name="Bleykasten-Grosshans C."/>
            <person name="Joly M."/>
            <person name="Nadalig T."/>
            <person name="Sancelme M."/>
            <person name="Vuilleumier S."/>
            <person name="Grigoriev I.V."/>
            <person name="Amato P."/>
            <person name="Bringel F."/>
        </authorList>
    </citation>
    <scope>NUCLEOTIDE SEQUENCE</scope>
    <source>
        <strain evidence="3">PDD-24b-2</strain>
    </source>
</reference>
<organism evidence="3 4">
    <name type="scientific">Dioszegia hungarica</name>
    <dbReference type="NCBI Taxonomy" id="4972"/>
    <lineage>
        <taxon>Eukaryota</taxon>
        <taxon>Fungi</taxon>
        <taxon>Dikarya</taxon>
        <taxon>Basidiomycota</taxon>
        <taxon>Agaricomycotina</taxon>
        <taxon>Tremellomycetes</taxon>
        <taxon>Tremellales</taxon>
        <taxon>Bulleribasidiaceae</taxon>
        <taxon>Dioszegia</taxon>
    </lineage>
</organism>
<sequence length="993" mass="107511">MSFPASVPTLRSIKNKGGRPRKIAAGEEAADAAGNAQATESYGGASGKDGLRELGGVELEFGAEGGARVERRGKGWSWGYVSEHQDDIEFGLGKPAMLVPPTRLLPAAPLTARPSTAQSLEYARQICDKYEHLGLEDLITEELEMAHKQGAYDPFLGRQMVSQRNPFPKLARNVVLYTGGELGNELYMATVLGDTDKHVKNARLNRFIPSSTPVERYSTRILQIASSPLVSLYRDDLHATCLLVRQHSSLMAYRLTPNPSYSPANPSSSSMALVKMGEIRPKEVGGRRVVDAVLDPEVWGCAAVVDESGGVWMWGWKRGSTAGTGTMELTMIRQAVTTEKNNFFRIAYGPQAGSLLVMSASEAYTVDVEDPDQPQRKIVTLPPDRLFTAIDTTASGRQCTYTCLATTRQILWIDEDRPESNPVMSWKHELSEGELRDIQITHLTRDDSDCYVLTSRSCPAILVFHVSNHGALRFLHPPHTLSLPIDARRKPLADVIFVDRNVEKTDLGETSPLLIALATDGSIWSAEIAAGTAEEGEGETGRFRAVWDAELQAEADKASHELAAVKVNEKGETSYTIFDARWAWLAINKDTTPEEDDPIFNADEFGRYLREIDAPFDHFVTAAELARDSVLAEGEPKRSHLLRPLPLLLLVETETVNLSSLDYTRDLHIVHTHTIPSSAVDTHLSNTDGGPMTSLSAILETLRTAYPERADTQAAKSRHRKAVEALAVDLALSTAVLSSEAVAILAEEEAQAERNADDEMLARAAGLSLSEAGPPAVTFSVLKPRLPAEDVEDEADGEAVPHPLLGSIQQPTARSLLAEWTISPPSSYTWRPWLSPPEGDAGTHPPAHLTIVAPTAQRPIRPLPSPRSSRPGSPNANLAAAPKSFSQPAAPRRDAPPIIAQSQPALQGWNQPRRKPGSVSAFANSGFGPRGSSPLAEERGRGRDSIGGEQGGGEGSQGLGLSQSLVATQVERGPFGGRGGEKKKKVKKRVGGF</sequence>
<protein>
    <recommendedName>
        <fullName evidence="2">RRN6 beta-propeller domain-containing protein</fullName>
    </recommendedName>
</protein>
<keyword evidence="4" id="KW-1185">Reference proteome</keyword>
<comment type="caution">
    <text evidence="3">The sequence shown here is derived from an EMBL/GenBank/DDBJ whole genome shotgun (WGS) entry which is preliminary data.</text>
</comment>
<name>A0AA38H5Y6_9TREE</name>
<feature type="domain" description="RRN6 beta-propeller" evidence="2">
    <location>
        <begin position="172"/>
        <end position="471"/>
    </location>
</feature>
<evidence type="ECO:0000313" key="4">
    <source>
        <dbReference type="Proteomes" id="UP001164286"/>
    </source>
</evidence>
<evidence type="ECO:0000256" key="1">
    <source>
        <dbReference type="SAM" id="MobiDB-lite"/>
    </source>
</evidence>
<dbReference type="EMBL" id="JAKWFO010000010">
    <property type="protein sequence ID" value="KAI9633371.1"/>
    <property type="molecule type" value="Genomic_DNA"/>
</dbReference>
<feature type="compositionally biased region" description="Basic residues" evidence="1">
    <location>
        <begin position="13"/>
        <end position="22"/>
    </location>
</feature>
<dbReference type="Proteomes" id="UP001164286">
    <property type="component" value="Unassembled WGS sequence"/>
</dbReference>
<evidence type="ECO:0000259" key="2">
    <source>
        <dbReference type="Pfam" id="PF10214"/>
    </source>
</evidence>
<gene>
    <name evidence="3" type="ORF">MKK02DRAFT_29001</name>
</gene>
<dbReference type="InterPro" id="IPR019350">
    <property type="entry name" value="RNA_pol_I-sp_TIF_RRN6-like"/>
</dbReference>
<dbReference type="PANTHER" id="PTHR28221:SF2">
    <property type="entry name" value="RNA POLYMERASE I-SPECIFIC TRANSCRIPTION INITIATION FACTOR RRN6"/>
    <property type="match status" value="1"/>
</dbReference>
<dbReference type="RefSeq" id="XP_052943148.1">
    <property type="nucleotide sequence ID" value="XM_053087683.1"/>
</dbReference>
<feature type="region of interest" description="Disordered" evidence="1">
    <location>
        <begin position="854"/>
        <end position="993"/>
    </location>
</feature>
<feature type="compositionally biased region" description="Basic residues" evidence="1">
    <location>
        <begin position="981"/>
        <end position="993"/>
    </location>
</feature>
<dbReference type="InterPro" id="IPR048535">
    <property type="entry name" value="RRN6_beta-prop"/>
</dbReference>
<dbReference type="AlphaFoldDB" id="A0AA38H5Y6"/>
<accession>A0AA38H5Y6</accession>
<feature type="compositionally biased region" description="Polar residues" evidence="1">
    <location>
        <begin position="901"/>
        <end position="910"/>
    </location>
</feature>
<dbReference type="PANTHER" id="PTHR28221">
    <property type="entry name" value="RNA POLYMERASE I-SPECIFIC TRANSCRIPTION INITIATION FACTOR RRN6"/>
    <property type="match status" value="1"/>
</dbReference>
<dbReference type="GeneID" id="77726888"/>
<dbReference type="Pfam" id="PF10214">
    <property type="entry name" value="Rrn6_beta-prop"/>
    <property type="match status" value="1"/>
</dbReference>
<evidence type="ECO:0000313" key="3">
    <source>
        <dbReference type="EMBL" id="KAI9633371.1"/>
    </source>
</evidence>
<feature type="compositionally biased region" description="Gly residues" evidence="1">
    <location>
        <begin position="948"/>
        <end position="958"/>
    </location>
</feature>
<feature type="compositionally biased region" description="Basic and acidic residues" evidence="1">
    <location>
        <begin position="936"/>
        <end position="946"/>
    </location>
</feature>
<proteinExistence type="predicted"/>
<feature type="region of interest" description="Disordered" evidence="1">
    <location>
        <begin position="1"/>
        <end position="47"/>
    </location>
</feature>